<evidence type="ECO:0000313" key="2">
    <source>
        <dbReference type="Proteomes" id="UP000596742"/>
    </source>
</evidence>
<dbReference type="EMBL" id="UYJE01009854">
    <property type="protein sequence ID" value="VDI77523.1"/>
    <property type="molecule type" value="Genomic_DNA"/>
</dbReference>
<evidence type="ECO:0000313" key="1">
    <source>
        <dbReference type="EMBL" id="VDI77523.1"/>
    </source>
</evidence>
<gene>
    <name evidence="1" type="ORF">MGAL_10B040447</name>
</gene>
<dbReference type="Proteomes" id="UP000596742">
    <property type="component" value="Unassembled WGS sequence"/>
</dbReference>
<proteinExistence type="predicted"/>
<name>A0A8B6HBP8_MYTGA</name>
<dbReference type="AlphaFoldDB" id="A0A8B6HBP8"/>
<accession>A0A8B6HBP8</accession>
<reference evidence="1" key="1">
    <citation type="submission" date="2018-11" db="EMBL/GenBank/DDBJ databases">
        <authorList>
            <person name="Alioto T."/>
            <person name="Alioto T."/>
        </authorList>
    </citation>
    <scope>NUCLEOTIDE SEQUENCE</scope>
</reference>
<sequence>MHGPVHVSCQFLPQLPGIGQPSFVPPGGRLQLLPVPVPRPVPVEGRRSDERRTVLLLEDDGLQDGGFGGGFGGGLEMLLPLLFISSLSAATTAAVTTAAVTTAAATTAAVTTTAAVVTT</sequence>
<organism evidence="1 2">
    <name type="scientific">Mytilus galloprovincialis</name>
    <name type="common">Mediterranean mussel</name>
    <dbReference type="NCBI Taxonomy" id="29158"/>
    <lineage>
        <taxon>Eukaryota</taxon>
        <taxon>Metazoa</taxon>
        <taxon>Spiralia</taxon>
        <taxon>Lophotrochozoa</taxon>
        <taxon>Mollusca</taxon>
        <taxon>Bivalvia</taxon>
        <taxon>Autobranchia</taxon>
        <taxon>Pteriomorphia</taxon>
        <taxon>Mytilida</taxon>
        <taxon>Mytiloidea</taxon>
        <taxon>Mytilidae</taxon>
        <taxon>Mytilinae</taxon>
        <taxon>Mytilus</taxon>
    </lineage>
</organism>
<keyword evidence="2" id="KW-1185">Reference proteome</keyword>
<comment type="caution">
    <text evidence="1">The sequence shown here is derived from an EMBL/GenBank/DDBJ whole genome shotgun (WGS) entry which is preliminary data.</text>
</comment>
<protein>
    <submittedName>
        <fullName evidence="1">Uncharacterized protein</fullName>
    </submittedName>
</protein>